<evidence type="ECO:0000256" key="1">
    <source>
        <dbReference type="SAM" id="MobiDB-lite"/>
    </source>
</evidence>
<feature type="chain" id="PRO_5022802401" description="Secreted protein" evidence="2">
    <location>
        <begin position="27"/>
        <end position="233"/>
    </location>
</feature>
<feature type="compositionally biased region" description="Polar residues" evidence="1">
    <location>
        <begin position="48"/>
        <end position="65"/>
    </location>
</feature>
<evidence type="ECO:0000313" key="3">
    <source>
        <dbReference type="EMBL" id="RPD62945.1"/>
    </source>
</evidence>
<evidence type="ECO:0000313" key="4">
    <source>
        <dbReference type="Proteomes" id="UP000313359"/>
    </source>
</evidence>
<keyword evidence="4" id="KW-1185">Reference proteome</keyword>
<reference evidence="3" key="1">
    <citation type="journal article" date="2018" name="Genome Biol. Evol.">
        <title>Genomics and development of Lentinus tigrinus, a white-rot wood-decaying mushroom with dimorphic fruiting bodies.</title>
        <authorList>
            <person name="Wu B."/>
            <person name="Xu Z."/>
            <person name="Knudson A."/>
            <person name="Carlson A."/>
            <person name="Chen N."/>
            <person name="Kovaka S."/>
            <person name="LaButti K."/>
            <person name="Lipzen A."/>
            <person name="Pennachio C."/>
            <person name="Riley R."/>
            <person name="Schakwitz W."/>
            <person name="Umezawa K."/>
            <person name="Ohm R.A."/>
            <person name="Grigoriev I.V."/>
            <person name="Nagy L.G."/>
            <person name="Gibbons J."/>
            <person name="Hibbett D."/>
        </authorList>
    </citation>
    <scope>NUCLEOTIDE SEQUENCE [LARGE SCALE GENOMIC DNA]</scope>
    <source>
        <strain evidence="3">ALCF2SS1-6</strain>
    </source>
</reference>
<protein>
    <recommendedName>
        <fullName evidence="5">Secreted protein</fullName>
    </recommendedName>
</protein>
<organism evidence="3 4">
    <name type="scientific">Lentinus tigrinus ALCF2SS1-6</name>
    <dbReference type="NCBI Taxonomy" id="1328759"/>
    <lineage>
        <taxon>Eukaryota</taxon>
        <taxon>Fungi</taxon>
        <taxon>Dikarya</taxon>
        <taxon>Basidiomycota</taxon>
        <taxon>Agaricomycotina</taxon>
        <taxon>Agaricomycetes</taxon>
        <taxon>Polyporales</taxon>
        <taxon>Polyporaceae</taxon>
        <taxon>Lentinus</taxon>
    </lineage>
</organism>
<dbReference type="Proteomes" id="UP000313359">
    <property type="component" value="Unassembled WGS sequence"/>
</dbReference>
<feature type="signal peptide" evidence="2">
    <location>
        <begin position="1"/>
        <end position="26"/>
    </location>
</feature>
<dbReference type="EMBL" id="ML122257">
    <property type="protein sequence ID" value="RPD62945.1"/>
    <property type="molecule type" value="Genomic_DNA"/>
</dbReference>
<gene>
    <name evidence="3" type="ORF">L227DRAFT_651232</name>
</gene>
<sequence>MPAFSRAIFLSLQAAALVATVGPSMAPLPVVAAPVPMSHIADYASQPPARTNATLPQVQDLSTSSRSKDGPVVDHTPSYASSVARRQDVNSLGGLTTELHDLLASLDLGDNSVIEAILALLDVIHQAPVLNDLAQAKGKLNYDPDNELETELKNIVDSLKYSLNDINAFAFTLDPTLGEIVYLVKCIVDAILDTVENVTDGTINYGALTEMQQLLAQLTDQSCLLGFVCPGTV</sequence>
<name>A0A5C2SGL1_9APHY</name>
<evidence type="ECO:0000256" key="2">
    <source>
        <dbReference type="SAM" id="SignalP"/>
    </source>
</evidence>
<feature type="region of interest" description="Disordered" evidence="1">
    <location>
        <begin position="47"/>
        <end position="77"/>
    </location>
</feature>
<dbReference type="AlphaFoldDB" id="A0A5C2SGL1"/>
<dbReference type="OrthoDB" id="2497682at2759"/>
<keyword evidence="2" id="KW-0732">Signal</keyword>
<proteinExistence type="predicted"/>
<accession>A0A5C2SGL1</accession>
<evidence type="ECO:0008006" key="5">
    <source>
        <dbReference type="Google" id="ProtNLM"/>
    </source>
</evidence>